<feature type="chain" id="PRO_5035482602" evidence="2">
    <location>
        <begin position="23"/>
        <end position="257"/>
    </location>
</feature>
<sequence>MGRTLTALAFPLAVVLVACCLGGPAAIAEKSETTVSPTNVTTSPSNTTVPVSNVTVTPTNATTASSNATTASSNATTASSNATTASPATTTQIPIANVTNATTPAPPPKPTITPATTTSTTTAVTQVQDLALDLVEFHEVCTVSPLNPARVSLDGITSLQCVHCTTQPGVIGKLGEGALDPNVRVTDTDFKQCWSQYRALRTPLVTGLPLDIGPLTATLSVAVQPNPYPPTGPSVKSVFPQFRDKDVMQDMSNTLHR</sequence>
<protein>
    <submittedName>
        <fullName evidence="3">Uncharacterized protein</fullName>
    </submittedName>
</protein>
<keyword evidence="2" id="KW-0732">Signal</keyword>
<dbReference type="PROSITE" id="PS51257">
    <property type="entry name" value="PROKAR_LIPOPROTEIN"/>
    <property type="match status" value="1"/>
</dbReference>
<accession>A0A8K1LQF9</accession>
<dbReference type="AlphaFoldDB" id="A0A8K1LQF9"/>
<feature type="signal peptide" evidence="2">
    <location>
        <begin position="1"/>
        <end position="22"/>
    </location>
</feature>
<evidence type="ECO:0000256" key="2">
    <source>
        <dbReference type="SAM" id="SignalP"/>
    </source>
</evidence>
<dbReference type="OrthoDB" id="10551375at2759"/>
<evidence type="ECO:0000256" key="1">
    <source>
        <dbReference type="SAM" id="MobiDB-lite"/>
    </source>
</evidence>
<reference evidence="3" key="1">
    <citation type="submission" date="2019-04" db="EMBL/GenBank/DDBJ databases">
        <title>Genome assembly of Zosterops borbonicus 15179.</title>
        <authorList>
            <person name="Leroy T."/>
            <person name="Anselmetti Y."/>
            <person name="Tilak M.-K."/>
            <person name="Nabholz B."/>
        </authorList>
    </citation>
    <scope>NUCLEOTIDE SEQUENCE</scope>
    <source>
        <strain evidence="3">HGM_15179</strain>
        <tissue evidence="3">Muscle</tissue>
    </source>
</reference>
<name>A0A8K1LQF9_9PASS</name>
<evidence type="ECO:0000313" key="4">
    <source>
        <dbReference type="Proteomes" id="UP000796761"/>
    </source>
</evidence>
<feature type="region of interest" description="Disordered" evidence="1">
    <location>
        <begin position="58"/>
        <end position="91"/>
    </location>
</feature>
<dbReference type="EMBL" id="SWJQ01000085">
    <property type="protein sequence ID" value="TRZ22940.1"/>
    <property type="molecule type" value="Genomic_DNA"/>
</dbReference>
<gene>
    <name evidence="3" type="ORF">HGM15179_004140</name>
</gene>
<dbReference type="Proteomes" id="UP000796761">
    <property type="component" value="Unassembled WGS sequence"/>
</dbReference>
<comment type="caution">
    <text evidence="3">The sequence shown here is derived from an EMBL/GenBank/DDBJ whole genome shotgun (WGS) entry which is preliminary data.</text>
</comment>
<proteinExistence type="predicted"/>
<keyword evidence="4" id="KW-1185">Reference proteome</keyword>
<organism evidence="3 4">
    <name type="scientific">Zosterops borbonicus</name>
    <dbReference type="NCBI Taxonomy" id="364589"/>
    <lineage>
        <taxon>Eukaryota</taxon>
        <taxon>Metazoa</taxon>
        <taxon>Chordata</taxon>
        <taxon>Craniata</taxon>
        <taxon>Vertebrata</taxon>
        <taxon>Euteleostomi</taxon>
        <taxon>Archelosauria</taxon>
        <taxon>Archosauria</taxon>
        <taxon>Dinosauria</taxon>
        <taxon>Saurischia</taxon>
        <taxon>Theropoda</taxon>
        <taxon>Coelurosauria</taxon>
        <taxon>Aves</taxon>
        <taxon>Neognathae</taxon>
        <taxon>Neoaves</taxon>
        <taxon>Telluraves</taxon>
        <taxon>Australaves</taxon>
        <taxon>Passeriformes</taxon>
        <taxon>Sylvioidea</taxon>
        <taxon>Zosteropidae</taxon>
        <taxon>Zosterops</taxon>
    </lineage>
</organism>
<evidence type="ECO:0000313" key="3">
    <source>
        <dbReference type="EMBL" id="TRZ22940.1"/>
    </source>
</evidence>